<reference evidence="5" key="1">
    <citation type="submission" date="2023-07" db="EMBL/GenBank/DDBJ databases">
        <title>Whole genome shotgun sequence of Streptomyces nojiriensis NBRC 13794.</title>
        <authorList>
            <person name="Komaki H."/>
            <person name="Tamura T."/>
        </authorList>
    </citation>
    <scope>NUCLEOTIDE SEQUENCE [LARGE SCALE GENOMIC DNA]</scope>
    <source>
        <strain evidence="5">NBRC 13794</strain>
    </source>
</reference>
<dbReference type="InterPro" id="IPR013154">
    <property type="entry name" value="ADH-like_N"/>
</dbReference>
<dbReference type="SMART" id="SM00829">
    <property type="entry name" value="PKS_ER"/>
    <property type="match status" value="1"/>
</dbReference>
<gene>
    <name evidence="4" type="ORF">Snoj_18430</name>
</gene>
<dbReference type="SUPFAM" id="SSF51735">
    <property type="entry name" value="NAD(P)-binding Rossmann-fold domains"/>
    <property type="match status" value="1"/>
</dbReference>
<dbReference type="InterPro" id="IPR020843">
    <property type="entry name" value="ER"/>
</dbReference>
<accession>A0ABQ3SIF8</accession>
<evidence type="ECO:0000256" key="2">
    <source>
        <dbReference type="SAM" id="MobiDB-lite"/>
    </source>
</evidence>
<organism evidence="4 5">
    <name type="scientific">Streptomyces nojiriensis</name>
    <dbReference type="NCBI Taxonomy" id="66374"/>
    <lineage>
        <taxon>Bacteria</taxon>
        <taxon>Bacillati</taxon>
        <taxon>Actinomycetota</taxon>
        <taxon>Actinomycetes</taxon>
        <taxon>Kitasatosporales</taxon>
        <taxon>Streptomycetaceae</taxon>
        <taxon>Streptomyces</taxon>
    </lineage>
</organism>
<feature type="domain" description="Enoyl reductase (ER)" evidence="3">
    <location>
        <begin position="37"/>
        <end position="328"/>
    </location>
</feature>
<keyword evidence="1" id="KW-0521">NADP</keyword>
<protein>
    <submittedName>
        <fullName evidence="4">NADPH:quinone reductase</fullName>
    </submittedName>
</protein>
<evidence type="ECO:0000313" key="5">
    <source>
        <dbReference type="Proteomes" id="UP000613974"/>
    </source>
</evidence>
<feature type="region of interest" description="Disordered" evidence="2">
    <location>
        <begin position="1"/>
        <end position="20"/>
    </location>
</feature>
<evidence type="ECO:0000256" key="1">
    <source>
        <dbReference type="ARBA" id="ARBA00022857"/>
    </source>
</evidence>
<proteinExistence type="predicted"/>
<dbReference type="Gene3D" id="3.90.180.10">
    <property type="entry name" value="Medium-chain alcohol dehydrogenases, catalytic domain"/>
    <property type="match status" value="1"/>
</dbReference>
<dbReference type="Proteomes" id="UP000613974">
    <property type="component" value="Unassembled WGS sequence"/>
</dbReference>
<dbReference type="InterPro" id="IPR051603">
    <property type="entry name" value="Zinc-ADH_QOR/CCCR"/>
</dbReference>
<dbReference type="Pfam" id="PF13602">
    <property type="entry name" value="ADH_zinc_N_2"/>
    <property type="match status" value="1"/>
</dbReference>
<name>A0ABQ3SIF8_9ACTN</name>
<sequence>MLGRGEGGCPPSPAASVRTPSSREFLMSRAITFSEYGAPEVLRLSDVTPPEPGPGQVRIRVRAASVNPFDMKFRSGLMAGSVPARFPVVLGLDAAGVVDAAGAGAEAAVGDEVLGVAVGGSYSEYALLDRPVAKPGALSWEAAASLVTVGQTAFRVLEELGVRPGQTLLVHGAAGSVGTVAAQLAVARGSTVVGTAGERDLERVTALGVTAVRYGDGWPERVNAAAPQGVDLVFDTSGAGVLAESVALTGDSARVVTIADMSAAQHGVRFSAGSAGGADRTGDSLPELVLLAAEGKLSVPVWRTYPLAEAARAHADLEAHRNRGKAVLLP</sequence>
<dbReference type="EMBL" id="BNEC01000003">
    <property type="protein sequence ID" value="GHI67925.1"/>
    <property type="molecule type" value="Genomic_DNA"/>
</dbReference>
<dbReference type="Gene3D" id="3.40.50.720">
    <property type="entry name" value="NAD(P)-binding Rossmann-like Domain"/>
    <property type="match status" value="1"/>
</dbReference>
<dbReference type="SUPFAM" id="SSF50129">
    <property type="entry name" value="GroES-like"/>
    <property type="match status" value="1"/>
</dbReference>
<comment type="caution">
    <text evidence="4">The sequence shown here is derived from an EMBL/GenBank/DDBJ whole genome shotgun (WGS) entry which is preliminary data.</text>
</comment>
<dbReference type="Pfam" id="PF08240">
    <property type="entry name" value="ADH_N"/>
    <property type="match status" value="1"/>
</dbReference>
<evidence type="ECO:0000259" key="3">
    <source>
        <dbReference type="SMART" id="SM00829"/>
    </source>
</evidence>
<dbReference type="PANTHER" id="PTHR44154">
    <property type="entry name" value="QUINONE OXIDOREDUCTASE"/>
    <property type="match status" value="1"/>
</dbReference>
<dbReference type="PANTHER" id="PTHR44154:SF1">
    <property type="entry name" value="QUINONE OXIDOREDUCTASE"/>
    <property type="match status" value="1"/>
</dbReference>
<dbReference type="CDD" id="cd05289">
    <property type="entry name" value="MDR_like_2"/>
    <property type="match status" value="1"/>
</dbReference>
<keyword evidence="5" id="KW-1185">Reference proteome</keyword>
<dbReference type="InterPro" id="IPR011032">
    <property type="entry name" value="GroES-like_sf"/>
</dbReference>
<dbReference type="InterPro" id="IPR036291">
    <property type="entry name" value="NAD(P)-bd_dom_sf"/>
</dbReference>
<evidence type="ECO:0000313" key="4">
    <source>
        <dbReference type="EMBL" id="GHI67925.1"/>
    </source>
</evidence>